<reference evidence="1 2" key="1">
    <citation type="journal article" date="2015" name="Proc. Natl. Acad. Sci. U.S.A.">
        <title>The resurrection genome of Boea hygrometrica: A blueprint for survival of dehydration.</title>
        <authorList>
            <person name="Xiao L."/>
            <person name="Yang G."/>
            <person name="Zhang L."/>
            <person name="Yang X."/>
            <person name="Zhao S."/>
            <person name="Ji Z."/>
            <person name="Zhou Q."/>
            <person name="Hu M."/>
            <person name="Wang Y."/>
            <person name="Chen M."/>
            <person name="Xu Y."/>
            <person name="Jin H."/>
            <person name="Xiao X."/>
            <person name="Hu G."/>
            <person name="Bao F."/>
            <person name="Hu Y."/>
            <person name="Wan P."/>
            <person name="Li L."/>
            <person name="Deng X."/>
            <person name="Kuang T."/>
            <person name="Xiang C."/>
            <person name="Zhu J.K."/>
            <person name="Oliver M.J."/>
            <person name="He Y."/>
        </authorList>
    </citation>
    <scope>NUCLEOTIDE SEQUENCE [LARGE SCALE GENOMIC DNA]</scope>
    <source>
        <strain evidence="2">cv. XS01</strain>
    </source>
</reference>
<dbReference type="Proteomes" id="UP000250235">
    <property type="component" value="Unassembled WGS sequence"/>
</dbReference>
<dbReference type="AlphaFoldDB" id="A0A2Z7B3N2"/>
<name>A0A2Z7B3N2_9LAMI</name>
<protein>
    <submittedName>
        <fullName evidence="1">Uncharacterized protein</fullName>
    </submittedName>
</protein>
<sequence>MYSPALRFFLISIYEGHLEFAKLLIGSCLRISASPSSSGFSISLISIQLNQDLFLILSRFVLNQLGSILLVKSFCVHAYSLVPFRNLFQTISKYSDPHLVD</sequence>
<organism evidence="1 2">
    <name type="scientific">Dorcoceras hygrometricum</name>
    <dbReference type="NCBI Taxonomy" id="472368"/>
    <lineage>
        <taxon>Eukaryota</taxon>
        <taxon>Viridiplantae</taxon>
        <taxon>Streptophyta</taxon>
        <taxon>Embryophyta</taxon>
        <taxon>Tracheophyta</taxon>
        <taxon>Spermatophyta</taxon>
        <taxon>Magnoliopsida</taxon>
        <taxon>eudicotyledons</taxon>
        <taxon>Gunneridae</taxon>
        <taxon>Pentapetalae</taxon>
        <taxon>asterids</taxon>
        <taxon>lamiids</taxon>
        <taxon>Lamiales</taxon>
        <taxon>Gesneriaceae</taxon>
        <taxon>Didymocarpoideae</taxon>
        <taxon>Trichosporeae</taxon>
        <taxon>Loxocarpinae</taxon>
        <taxon>Dorcoceras</taxon>
    </lineage>
</organism>
<evidence type="ECO:0000313" key="1">
    <source>
        <dbReference type="EMBL" id="KZV26289.1"/>
    </source>
</evidence>
<proteinExistence type="predicted"/>
<evidence type="ECO:0000313" key="2">
    <source>
        <dbReference type="Proteomes" id="UP000250235"/>
    </source>
</evidence>
<gene>
    <name evidence="1" type="ORF">F511_41739</name>
</gene>
<keyword evidence="2" id="KW-1185">Reference proteome</keyword>
<dbReference type="EMBL" id="KV011349">
    <property type="protein sequence ID" value="KZV26289.1"/>
    <property type="molecule type" value="Genomic_DNA"/>
</dbReference>
<accession>A0A2Z7B3N2</accession>